<feature type="domain" description="DUF6535" evidence="2">
    <location>
        <begin position="13"/>
        <end position="203"/>
    </location>
</feature>
<feature type="non-terminal residue" evidence="3">
    <location>
        <position position="1"/>
    </location>
</feature>
<keyword evidence="1" id="KW-0812">Transmembrane</keyword>
<keyword evidence="1" id="KW-0472">Membrane</keyword>
<dbReference type="Pfam" id="PF20153">
    <property type="entry name" value="DUF6535"/>
    <property type="match status" value="1"/>
</dbReference>
<evidence type="ECO:0000256" key="1">
    <source>
        <dbReference type="SAM" id="Phobius"/>
    </source>
</evidence>
<evidence type="ECO:0000313" key="4">
    <source>
        <dbReference type="Proteomes" id="UP000759537"/>
    </source>
</evidence>
<keyword evidence="1" id="KW-1133">Transmembrane helix</keyword>
<evidence type="ECO:0000313" key="3">
    <source>
        <dbReference type="EMBL" id="KAF8474414.1"/>
    </source>
</evidence>
<protein>
    <recommendedName>
        <fullName evidence="2">DUF6535 domain-containing protein</fullName>
    </recommendedName>
</protein>
<name>A0A9P5MRD3_9AGAM</name>
<feature type="transmembrane region" description="Helical" evidence="1">
    <location>
        <begin position="122"/>
        <end position="141"/>
    </location>
</feature>
<dbReference type="EMBL" id="WHVB01000017">
    <property type="protein sequence ID" value="KAF8474414.1"/>
    <property type="molecule type" value="Genomic_DNA"/>
</dbReference>
<feature type="transmembrane region" description="Helical" evidence="1">
    <location>
        <begin position="37"/>
        <end position="59"/>
    </location>
</feature>
<dbReference type="Proteomes" id="UP000759537">
    <property type="component" value="Unassembled WGS sequence"/>
</dbReference>
<proteinExistence type="predicted"/>
<reference evidence="3" key="1">
    <citation type="submission" date="2019-10" db="EMBL/GenBank/DDBJ databases">
        <authorList>
            <consortium name="DOE Joint Genome Institute"/>
            <person name="Kuo A."/>
            <person name="Miyauchi S."/>
            <person name="Kiss E."/>
            <person name="Drula E."/>
            <person name="Kohler A."/>
            <person name="Sanchez-Garcia M."/>
            <person name="Andreopoulos B."/>
            <person name="Barry K.W."/>
            <person name="Bonito G."/>
            <person name="Buee M."/>
            <person name="Carver A."/>
            <person name="Chen C."/>
            <person name="Cichocki N."/>
            <person name="Clum A."/>
            <person name="Culley D."/>
            <person name="Crous P.W."/>
            <person name="Fauchery L."/>
            <person name="Girlanda M."/>
            <person name="Hayes R."/>
            <person name="Keri Z."/>
            <person name="LaButti K."/>
            <person name="Lipzen A."/>
            <person name="Lombard V."/>
            <person name="Magnuson J."/>
            <person name="Maillard F."/>
            <person name="Morin E."/>
            <person name="Murat C."/>
            <person name="Nolan M."/>
            <person name="Ohm R."/>
            <person name="Pangilinan J."/>
            <person name="Pereira M."/>
            <person name="Perotto S."/>
            <person name="Peter M."/>
            <person name="Riley R."/>
            <person name="Sitrit Y."/>
            <person name="Stielow B."/>
            <person name="Szollosi G."/>
            <person name="Zifcakova L."/>
            <person name="Stursova M."/>
            <person name="Spatafora J.W."/>
            <person name="Tedersoo L."/>
            <person name="Vaario L.-M."/>
            <person name="Yamada A."/>
            <person name="Yan M."/>
            <person name="Wang P."/>
            <person name="Xu J."/>
            <person name="Bruns T."/>
            <person name="Baldrian P."/>
            <person name="Vilgalys R."/>
            <person name="Henrissat B."/>
            <person name="Grigoriev I.V."/>
            <person name="Hibbett D."/>
            <person name="Nagy L.G."/>
            <person name="Martin F.M."/>
        </authorList>
    </citation>
    <scope>NUCLEOTIDE SEQUENCE</scope>
    <source>
        <strain evidence="3">Prilba</strain>
    </source>
</reference>
<dbReference type="AlphaFoldDB" id="A0A9P5MRD3"/>
<organism evidence="3 4">
    <name type="scientific">Russula ochroleuca</name>
    <dbReference type="NCBI Taxonomy" id="152965"/>
    <lineage>
        <taxon>Eukaryota</taxon>
        <taxon>Fungi</taxon>
        <taxon>Dikarya</taxon>
        <taxon>Basidiomycota</taxon>
        <taxon>Agaricomycotina</taxon>
        <taxon>Agaricomycetes</taxon>
        <taxon>Russulales</taxon>
        <taxon>Russulaceae</taxon>
        <taxon>Russula</taxon>
    </lineage>
</organism>
<evidence type="ECO:0000259" key="2">
    <source>
        <dbReference type="Pfam" id="PF20153"/>
    </source>
</evidence>
<feature type="transmembrane region" description="Helical" evidence="1">
    <location>
        <begin position="206"/>
        <end position="227"/>
    </location>
</feature>
<gene>
    <name evidence="3" type="ORF">DFH94DRAFT_635807</name>
</gene>
<dbReference type="InterPro" id="IPR045338">
    <property type="entry name" value="DUF6535"/>
</dbReference>
<sequence>MIGDFDGSANALWTLYGKEAKSHDQARIQTLKDDMDGVLIFVRPYFAGLFSAALTSFVVDSKQNVKVSPTDQMVYYLQQHSTILSQISQQISSFAPQVSIPSTPPPPYPHFNPSASDVRINAFWFMALTFSLSAALLAILVQKWVRVYMHIFQRYNDPLKSARLRQYLYEGSKAWCMPIVAEAVPGLLHLSLFLFFVGLVDTTLNINTTIGLSTTIPISICGLLYIFTTL</sequence>
<reference evidence="3" key="2">
    <citation type="journal article" date="2020" name="Nat. Commun.">
        <title>Large-scale genome sequencing of mycorrhizal fungi provides insights into the early evolution of symbiotic traits.</title>
        <authorList>
            <person name="Miyauchi S."/>
            <person name="Kiss E."/>
            <person name="Kuo A."/>
            <person name="Drula E."/>
            <person name="Kohler A."/>
            <person name="Sanchez-Garcia M."/>
            <person name="Morin E."/>
            <person name="Andreopoulos B."/>
            <person name="Barry K.W."/>
            <person name="Bonito G."/>
            <person name="Buee M."/>
            <person name="Carver A."/>
            <person name="Chen C."/>
            <person name="Cichocki N."/>
            <person name="Clum A."/>
            <person name="Culley D."/>
            <person name="Crous P.W."/>
            <person name="Fauchery L."/>
            <person name="Girlanda M."/>
            <person name="Hayes R.D."/>
            <person name="Keri Z."/>
            <person name="LaButti K."/>
            <person name="Lipzen A."/>
            <person name="Lombard V."/>
            <person name="Magnuson J."/>
            <person name="Maillard F."/>
            <person name="Murat C."/>
            <person name="Nolan M."/>
            <person name="Ohm R.A."/>
            <person name="Pangilinan J."/>
            <person name="Pereira M.F."/>
            <person name="Perotto S."/>
            <person name="Peter M."/>
            <person name="Pfister S."/>
            <person name="Riley R."/>
            <person name="Sitrit Y."/>
            <person name="Stielow J.B."/>
            <person name="Szollosi G."/>
            <person name="Zifcakova L."/>
            <person name="Stursova M."/>
            <person name="Spatafora J.W."/>
            <person name="Tedersoo L."/>
            <person name="Vaario L.M."/>
            <person name="Yamada A."/>
            <person name="Yan M."/>
            <person name="Wang P."/>
            <person name="Xu J."/>
            <person name="Bruns T."/>
            <person name="Baldrian P."/>
            <person name="Vilgalys R."/>
            <person name="Dunand C."/>
            <person name="Henrissat B."/>
            <person name="Grigoriev I.V."/>
            <person name="Hibbett D."/>
            <person name="Nagy L.G."/>
            <person name="Martin F.M."/>
        </authorList>
    </citation>
    <scope>NUCLEOTIDE SEQUENCE</scope>
    <source>
        <strain evidence="3">Prilba</strain>
    </source>
</reference>
<feature type="transmembrane region" description="Helical" evidence="1">
    <location>
        <begin position="175"/>
        <end position="200"/>
    </location>
</feature>
<keyword evidence="4" id="KW-1185">Reference proteome</keyword>
<dbReference type="OrthoDB" id="3219854at2759"/>
<comment type="caution">
    <text evidence="3">The sequence shown here is derived from an EMBL/GenBank/DDBJ whole genome shotgun (WGS) entry which is preliminary data.</text>
</comment>
<accession>A0A9P5MRD3</accession>